<gene>
    <name evidence="1" type="ORF">PoB_002097200</name>
</gene>
<evidence type="ECO:0000313" key="2">
    <source>
        <dbReference type="Proteomes" id="UP000735302"/>
    </source>
</evidence>
<dbReference type="Proteomes" id="UP000735302">
    <property type="component" value="Unassembled WGS sequence"/>
</dbReference>
<sequence>MQGRRRFWVHPICKERGKTGEFRMLPQILADNVKCLAYFRMTKATFQYLLELSGPHIQKQNTNWRRAIPPIERLAVTLRSPEDPDISVMVGAATTRAQAKREAVTKPLWVPDIERHVGVDREQLIKLQQEDPRILALVDAGRTSRRGGKIVSFEKARGIVYRR</sequence>
<name>A0AAV3ZIV1_9GAST</name>
<accession>A0AAV3ZIV1</accession>
<dbReference type="EMBL" id="BLXT01002457">
    <property type="protein sequence ID" value="GFN94466.1"/>
    <property type="molecule type" value="Genomic_DNA"/>
</dbReference>
<feature type="non-terminal residue" evidence="1">
    <location>
        <position position="163"/>
    </location>
</feature>
<proteinExistence type="predicted"/>
<evidence type="ECO:0000313" key="1">
    <source>
        <dbReference type="EMBL" id="GFN94466.1"/>
    </source>
</evidence>
<organism evidence="1 2">
    <name type="scientific">Plakobranchus ocellatus</name>
    <dbReference type="NCBI Taxonomy" id="259542"/>
    <lineage>
        <taxon>Eukaryota</taxon>
        <taxon>Metazoa</taxon>
        <taxon>Spiralia</taxon>
        <taxon>Lophotrochozoa</taxon>
        <taxon>Mollusca</taxon>
        <taxon>Gastropoda</taxon>
        <taxon>Heterobranchia</taxon>
        <taxon>Euthyneura</taxon>
        <taxon>Panpulmonata</taxon>
        <taxon>Sacoglossa</taxon>
        <taxon>Placobranchoidea</taxon>
        <taxon>Plakobranchidae</taxon>
        <taxon>Plakobranchus</taxon>
    </lineage>
</organism>
<comment type="caution">
    <text evidence="1">The sequence shown here is derived from an EMBL/GenBank/DDBJ whole genome shotgun (WGS) entry which is preliminary data.</text>
</comment>
<protein>
    <submittedName>
        <fullName evidence="1">Uncharacterized protein</fullName>
    </submittedName>
</protein>
<keyword evidence="2" id="KW-1185">Reference proteome</keyword>
<reference evidence="1 2" key="1">
    <citation type="journal article" date="2021" name="Elife">
        <title>Chloroplast acquisition without the gene transfer in kleptoplastic sea slugs, Plakobranchus ocellatus.</title>
        <authorList>
            <person name="Maeda T."/>
            <person name="Takahashi S."/>
            <person name="Yoshida T."/>
            <person name="Shimamura S."/>
            <person name="Takaki Y."/>
            <person name="Nagai Y."/>
            <person name="Toyoda A."/>
            <person name="Suzuki Y."/>
            <person name="Arimoto A."/>
            <person name="Ishii H."/>
            <person name="Satoh N."/>
            <person name="Nishiyama T."/>
            <person name="Hasebe M."/>
            <person name="Maruyama T."/>
            <person name="Minagawa J."/>
            <person name="Obokata J."/>
            <person name="Shigenobu S."/>
        </authorList>
    </citation>
    <scope>NUCLEOTIDE SEQUENCE [LARGE SCALE GENOMIC DNA]</scope>
</reference>
<dbReference type="AlphaFoldDB" id="A0AAV3ZIV1"/>